<keyword evidence="2" id="KW-0560">Oxidoreductase</keyword>
<dbReference type="PANTHER" id="PTHR44196:SF1">
    <property type="entry name" value="DEHYDROGENASE_REDUCTASE SDR FAMILY MEMBER 7B"/>
    <property type="match status" value="1"/>
</dbReference>
<name>A0ABP8K639_9ACTN</name>
<dbReference type="InterPro" id="IPR002347">
    <property type="entry name" value="SDR_fam"/>
</dbReference>
<dbReference type="PRINTS" id="PR00081">
    <property type="entry name" value="GDHRDH"/>
</dbReference>
<dbReference type="InterPro" id="IPR036291">
    <property type="entry name" value="NAD(P)-bd_dom_sf"/>
</dbReference>
<accession>A0ABP8K639</accession>
<reference evidence="5" key="1">
    <citation type="journal article" date="2019" name="Int. J. Syst. Evol. Microbiol.">
        <title>The Global Catalogue of Microorganisms (GCM) 10K type strain sequencing project: providing services to taxonomists for standard genome sequencing and annotation.</title>
        <authorList>
            <consortium name="The Broad Institute Genomics Platform"/>
            <consortium name="The Broad Institute Genome Sequencing Center for Infectious Disease"/>
            <person name="Wu L."/>
            <person name="Ma J."/>
        </authorList>
    </citation>
    <scope>NUCLEOTIDE SEQUENCE [LARGE SCALE GENOMIC DNA]</scope>
    <source>
        <strain evidence="5">JCM 17688</strain>
    </source>
</reference>
<evidence type="ECO:0000313" key="4">
    <source>
        <dbReference type="EMBL" id="GAA4400923.1"/>
    </source>
</evidence>
<evidence type="ECO:0000313" key="5">
    <source>
        <dbReference type="Proteomes" id="UP001500635"/>
    </source>
</evidence>
<sequence length="251" mass="25840">MASRRRTRVLITGASSGLGEGIARTYAGQGRDLALAARRIDRLGQLKAELAVAPGAGRIEVARLDVTDFDTVGPVVADLVERLGGLDRAIVNAGAGKGAPLGTGKAHANLETVQTNLTGALAQVEAVLEVFRAQGFGHLVLMSSVAGQRGLPKAQAAYSASKAGLTALGEGLQAEFAGTPIVVSVIKPGYIETDINAGLRSPMMVSREAGVAALAKAIEREPGEAVVPAWPWAPVSALLAHAPTEITRRMV</sequence>
<dbReference type="Pfam" id="PF00106">
    <property type="entry name" value="adh_short"/>
    <property type="match status" value="1"/>
</dbReference>
<dbReference type="SUPFAM" id="SSF51735">
    <property type="entry name" value="NAD(P)-binding Rossmann-fold domains"/>
    <property type="match status" value="1"/>
</dbReference>
<dbReference type="NCBIfam" id="NF006099">
    <property type="entry name" value="PRK08251.1"/>
    <property type="match status" value="1"/>
</dbReference>
<organism evidence="4 5">
    <name type="scientific">Tsukamurella soli</name>
    <dbReference type="NCBI Taxonomy" id="644556"/>
    <lineage>
        <taxon>Bacteria</taxon>
        <taxon>Bacillati</taxon>
        <taxon>Actinomycetota</taxon>
        <taxon>Actinomycetes</taxon>
        <taxon>Mycobacteriales</taxon>
        <taxon>Tsukamurellaceae</taxon>
        <taxon>Tsukamurella</taxon>
    </lineage>
</organism>
<dbReference type="RefSeq" id="WP_344999356.1">
    <property type="nucleotide sequence ID" value="NZ_BAABFR010000083.1"/>
</dbReference>
<dbReference type="Gene3D" id="3.40.50.720">
    <property type="entry name" value="NAD(P)-binding Rossmann-like Domain"/>
    <property type="match status" value="1"/>
</dbReference>
<keyword evidence="5" id="KW-1185">Reference proteome</keyword>
<dbReference type="PANTHER" id="PTHR44196">
    <property type="entry name" value="DEHYDROGENASE/REDUCTASE SDR FAMILY MEMBER 7B"/>
    <property type="match status" value="1"/>
</dbReference>
<dbReference type="PROSITE" id="PS00061">
    <property type="entry name" value="ADH_SHORT"/>
    <property type="match status" value="1"/>
</dbReference>
<evidence type="ECO:0000256" key="2">
    <source>
        <dbReference type="ARBA" id="ARBA00023002"/>
    </source>
</evidence>
<gene>
    <name evidence="4" type="ORF">GCM10023147_40030</name>
</gene>
<comment type="caution">
    <text evidence="4">The sequence shown here is derived from an EMBL/GenBank/DDBJ whole genome shotgun (WGS) entry which is preliminary data.</text>
</comment>
<protein>
    <submittedName>
        <fullName evidence="4">SDR family oxidoreductase</fullName>
    </submittedName>
</protein>
<evidence type="ECO:0000256" key="3">
    <source>
        <dbReference type="RuleBase" id="RU000363"/>
    </source>
</evidence>
<dbReference type="Proteomes" id="UP001500635">
    <property type="component" value="Unassembled WGS sequence"/>
</dbReference>
<comment type="similarity">
    <text evidence="1 3">Belongs to the short-chain dehydrogenases/reductases (SDR) family.</text>
</comment>
<proteinExistence type="inferred from homology"/>
<dbReference type="InterPro" id="IPR020904">
    <property type="entry name" value="Sc_DH/Rdtase_CS"/>
</dbReference>
<evidence type="ECO:0000256" key="1">
    <source>
        <dbReference type="ARBA" id="ARBA00006484"/>
    </source>
</evidence>
<dbReference type="EMBL" id="BAABFR010000083">
    <property type="protein sequence ID" value="GAA4400923.1"/>
    <property type="molecule type" value="Genomic_DNA"/>
</dbReference>
<dbReference type="PRINTS" id="PR00080">
    <property type="entry name" value="SDRFAMILY"/>
</dbReference>